<dbReference type="Gene3D" id="2.60.120.620">
    <property type="entry name" value="q2cbj1_9rhob like domain"/>
    <property type="match status" value="1"/>
</dbReference>
<name>A0A382BYV4_9ZZZZ</name>
<dbReference type="AlphaFoldDB" id="A0A382BYV4"/>
<evidence type="ECO:0008006" key="3">
    <source>
        <dbReference type="Google" id="ProtNLM"/>
    </source>
</evidence>
<accession>A0A382BYV4</accession>
<dbReference type="PANTHER" id="PTHR20883">
    <property type="entry name" value="PHYTANOYL-COA DIOXYGENASE DOMAIN CONTAINING 1"/>
    <property type="match status" value="1"/>
</dbReference>
<reference evidence="2" key="1">
    <citation type="submission" date="2018-05" db="EMBL/GenBank/DDBJ databases">
        <authorList>
            <person name="Lanie J.A."/>
            <person name="Ng W.-L."/>
            <person name="Kazmierczak K.M."/>
            <person name="Andrzejewski T.M."/>
            <person name="Davidsen T.M."/>
            <person name="Wayne K.J."/>
            <person name="Tettelin H."/>
            <person name="Glass J.I."/>
            <person name="Rusch D."/>
            <person name="Podicherti R."/>
            <person name="Tsui H.-C.T."/>
            <person name="Winkler M.E."/>
        </authorList>
    </citation>
    <scope>NUCLEOTIDE SEQUENCE</scope>
</reference>
<evidence type="ECO:0000313" key="2">
    <source>
        <dbReference type="EMBL" id="SVB18986.1"/>
    </source>
</evidence>
<organism evidence="2">
    <name type="scientific">marine metagenome</name>
    <dbReference type="NCBI Taxonomy" id="408172"/>
    <lineage>
        <taxon>unclassified sequences</taxon>
        <taxon>metagenomes</taxon>
        <taxon>ecological metagenomes</taxon>
    </lineage>
</organism>
<sequence length="294" mass="33065">VRLNPEQVRAYAERGFIGPFDGLNSKEVAYFRDELEAFEKREGRQLSSMSNQVRAKTHLLFPWMHDLIRLPVVLDTVESLIGPNILVYHLTCWIKEPGDQAYVSWHQDGTYFFLEPAEHVTAWIALSDSSAVSGCLQVLPGSHRYGALTHKKGETEGNLLSNGQYVDGIDWTQAELLQVPSGQFTLHHTHLVHSSKPNRSTDRRIGIGVSYIPTRVRHTGPRRLTATLVRGEDRFGHFDPESKPTRGYDALARQHHADATGRFFSGHGSKRTHSGGNSEDPDVDPQLNNRPRIS</sequence>
<gene>
    <name evidence="2" type="ORF">METZ01_LOCUS171840</name>
</gene>
<dbReference type="SUPFAM" id="SSF51197">
    <property type="entry name" value="Clavaminate synthase-like"/>
    <property type="match status" value="1"/>
</dbReference>
<dbReference type="PANTHER" id="PTHR20883:SF48">
    <property type="entry name" value="ECTOINE DIOXYGENASE"/>
    <property type="match status" value="1"/>
</dbReference>
<feature type="non-terminal residue" evidence="2">
    <location>
        <position position="1"/>
    </location>
</feature>
<protein>
    <recommendedName>
        <fullName evidence="3">Fe2OG dioxygenase domain-containing protein</fullName>
    </recommendedName>
</protein>
<dbReference type="EMBL" id="UINC01032011">
    <property type="protein sequence ID" value="SVB18986.1"/>
    <property type="molecule type" value="Genomic_DNA"/>
</dbReference>
<evidence type="ECO:0000256" key="1">
    <source>
        <dbReference type="SAM" id="MobiDB-lite"/>
    </source>
</evidence>
<feature type="region of interest" description="Disordered" evidence="1">
    <location>
        <begin position="261"/>
        <end position="294"/>
    </location>
</feature>
<dbReference type="GO" id="GO:0046872">
    <property type="term" value="F:metal ion binding"/>
    <property type="evidence" value="ECO:0007669"/>
    <property type="project" value="UniProtKB-ARBA"/>
</dbReference>
<proteinExistence type="predicted"/>
<dbReference type="InterPro" id="IPR008775">
    <property type="entry name" value="Phytyl_CoA_dOase-like"/>
</dbReference>
<dbReference type="GO" id="GO:0016491">
    <property type="term" value="F:oxidoreductase activity"/>
    <property type="evidence" value="ECO:0007669"/>
    <property type="project" value="UniProtKB-ARBA"/>
</dbReference>
<dbReference type="Pfam" id="PF05721">
    <property type="entry name" value="PhyH"/>
    <property type="match status" value="1"/>
</dbReference>